<accession>A0A938BPX0</accession>
<reference evidence="2" key="1">
    <citation type="submission" date="2019-03" db="EMBL/GenBank/DDBJ databases">
        <title>Lake Tanganyika Metagenome-Assembled Genomes (MAGs).</title>
        <authorList>
            <person name="Tran P."/>
        </authorList>
    </citation>
    <scope>NUCLEOTIDE SEQUENCE</scope>
    <source>
        <strain evidence="2">M_DeepCast_400m_m2_100</strain>
    </source>
</reference>
<dbReference type="Pfam" id="PF01206">
    <property type="entry name" value="TusA"/>
    <property type="match status" value="1"/>
</dbReference>
<dbReference type="NCBIfam" id="TIGR03527">
    <property type="entry name" value="selenium_YedF"/>
    <property type="match status" value="1"/>
</dbReference>
<dbReference type="Gene3D" id="3.30.110.40">
    <property type="entry name" value="TusA-like domain"/>
    <property type="match status" value="1"/>
</dbReference>
<gene>
    <name evidence="2" type="primary">yedF</name>
    <name evidence="2" type="ORF">FJY75_01490</name>
</gene>
<organism evidence="2 3">
    <name type="scientific">Eiseniibacteriota bacterium</name>
    <dbReference type="NCBI Taxonomy" id="2212470"/>
    <lineage>
        <taxon>Bacteria</taxon>
        <taxon>Candidatus Eiseniibacteriota</taxon>
    </lineage>
</organism>
<evidence type="ECO:0000313" key="2">
    <source>
        <dbReference type="EMBL" id="MBM3316502.1"/>
    </source>
</evidence>
<name>A0A938BPX0_UNCEI</name>
<dbReference type="SUPFAM" id="SSF75169">
    <property type="entry name" value="DsrEFH-like"/>
    <property type="match status" value="1"/>
</dbReference>
<evidence type="ECO:0000259" key="1">
    <source>
        <dbReference type="Pfam" id="PF01206"/>
    </source>
</evidence>
<protein>
    <submittedName>
        <fullName evidence="2">Sulfurtransferase-like selenium metabolism protein YedF</fullName>
    </submittedName>
</protein>
<dbReference type="Proteomes" id="UP000748308">
    <property type="component" value="Unassembled WGS sequence"/>
</dbReference>
<dbReference type="EMBL" id="VGIY01000017">
    <property type="protein sequence ID" value="MBM3316502.1"/>
    <property type="molecule type" value="Genomic_DNA"/>
</dbReference>
<dbReference type="InterPro" id="IPR019870">
    <property type="entry name" value="Se_metab_YedF"/>
</dbReference>
<dbReference type="InterPro" id="IPR001455">
    <property type="entry name" value="TusA-like"/>
</dbReference>
<dbReference type="SUPFAM" id="SSF64307">
    <property type="entry name" value="SirA-like"/>
    <property type="match status" value="1"/>
</dbReference>
<sequence>MNERTLDARGKPCPQPVVETRRILLQEPPAPLRVIVDNDAAGENVTRLARSLGRTVRAERRSGREIHLLIAAPSGGAAESGAWTAAKSAGGIAAARGAEAVAEGAAVDLAAGAAEGEARSVVVLLSGAEFGAGDPQLGALLMRAFVKTMPEVAPLPQAILFINDGVRLTTDGSPLLDDLRGLAERGVRLLSCGTCLDFHRLKDRLAVGEVTNMFEVVSLLTAADRVIRP</sequence>
<evidence type="ECO:0000313" key="3">
    <source>
        <dbReference type="Proteomes" id="UP000748308"/>
    </source>
</evidence>
<dbReference type="AlphaFoldDB" id="A0A938BPX0"/>
<proteinExistence type="predicted"/>
<dbReference type="InterPro" id="IPR027396">
    <property type="entry name" value="DsrEFH-like"/>
</dbReference>
<dbReference type="InterPro" id="IPR036868">
    <property type="entry name" value="TusA-like_sf"/>
</dbReference>
<dbReference type="CDD" id="cd03421">
    <property type="entry name" value="SirA_like_N"/>
    <property type="match status" value="1"/>
</dbReference>
<feature type="domain" description="UPF0033" evidence="1">
    <location>
        <begin position="4"/>
        <end position="70"/>
    </location>
</feature>
<comment type="caution">
    <text evidence="2">The sequence shown here is derived from an EMBL/GenBank/DDBJ whole genome shotgun (WGS) entry which is preliminary data.</text>
</comment>